<accession>A0A8X7UIB8</accession>
<organism evidence="1 2">
    <name type="scientific">Brassica carinata</name>
    <name type="common">Ethiopian mustard</name>
    <name type="synonym">Abyssinian cabbage</name>
    <dbReference type="NCBI Taxonomy" id="52824"/>
    <lineage>
        <taxon>Eukaryota</taxon>
        <taxon>Viridiplantae</taxon>
        <taxon>Streptophyta</taxon>
        <taxon>Embryophyta</taxon>
        <taxon>Tracheophyta</taxon>
        <taxon>Spermatophyta</taxon>
        <taxon>Magnoliopsida</taxon>
        <taxon>eudicotyledons</taxon>
        <taxon>Gunneridae</taxon>
        <taxon>Pentapetalae</taxon>
        <taxon>rosids</taxon>
        <taxon>malvids</taxon>
        <taxon>Brassicales</taxon>
        <taxon>Brassicaceae</taxon>
        <taxon>Brassiceae</taxon>
        <taxon>Brassica</taxon>
    </lineage>
</organism>
<proteinExistence type="predicted"/>
<evidence type="ECO:0000313" key="2">
    <source>
        <dbReference type="Proteomes" id="UP000886595"/>
    </source>
</evidence>
<sequence>MFSILRNPSCSNCVAIVLRMCSLNTGHRDRERTRLKLIGEEESKHRDVYEACKARIRSCSDKSRSSFTVWLKRPGTGKEPQIKGF</sequence>
<keyword evidence="2" id="KW-1185">Reference proteome</keyword>
<comment type="caution">
    <text evidence="1">The sequence shown here is derived from an EMBL/GenBank/DDBJ whole genome shotgun (WGS) entry which is preliminary data.</text>
</comment>
<evidence type="ECO:0000313" key="1">
    <source>
        <dbReference type="EMBL" id="KAG2278641.1"/>
    </source>
</evidence>
<dbReference type="Proteomes" id="UP000886595">
    <property type="component" value="Unassembled WGS sequence"/>
</dbReference>
<protein>
    <submittedName>
        <fullName evidence="1">Uncharacterized protein</fullName>
    </submittedName>
</protein>
<reference evidence="1 2" key="1">
    <citation type="submission" date="2020-02" db="EMBL/GenBank/DDBJ databases">
        <authorList>
            <person name="Ma Q."/>
            <person name="Huang Y."/>
            <person name="Song X."/>
            <person name="Pei D."/>
        </authorList>
    </citation>
    <scope>NUCLEOTIDE SEQUENCE [LARGE SCALE GENOMIC DNA]</scope>
    <source>
        <strain evidence="1">Sxm20200214</strain>
        <tissue evidence="1">Leaf</tissue>
    </source>
</reference>
<gene>
    <name evidence="1" type="ORF">Bca52824_061196</name>
</gene>
<name>A0A8X7UIB8_BRACI</name>
<dbReference type="AlphaFoldDB" id="A0A8X7UIB8"/>
<dbReference type="EMBL" id="JAAMPC010000012">
    <property type="protein sequence ID" value="KAG2278641.1"/>
    <property type="molecule type" value="Genomic_DNA"/>
</dbReference>